<keyword evidence="1" id="KW-1133">Transmembrane helix</keyword>
<protein>
    <recommendedName>
        <fullName evidence="4">Rhs family protein</fullName>
    </recommendedName>
</protein>
<feature type="transmembrane region" description="Helical" evidence="1">
    <location>
        <begin position="101"/>
        <end position="124"/>
    </location>
</feature>
<keyword evidence="3" id="KW-1185">Reference proteome</keyword>
<dbReference type="AlphaFoldDB" id="B3PIF2"/>
<dbReference type="Gene3D" id="2.180.10.10">
    <property type="entry name" value="RHS repeat-associated core"/>
    <property type="match status" value="1"/>
</dbReference>
<evidence type="ECO:0000313" key="3">
    <source>
        <dbReference type="Proteomes" id="UP000001036"/>
    </source>
</evidence>
<dbReference type="EMBL" id="CP000934">
    <property type="protein sequence ID" value="ACE86082.1"/>
    <property type="molecule type" value="Genomic_DNA"/>
</dbReference>
<organism evidence="2 3">
    <name type="scientific">Cellvibrio japonicus (strain Ueda107)</name>
    <name type="common">Pseudomonas fluorescens subsp. cellulosa</name>
    <dbReference type="NCBI Taxonomy" id="498211"/>
    <lineage>
        <taxon>Bacteria</taxon>
        <taxon>Pseudomonadati</taxon>
        <taxon>Pseudomonadota</taxon>
        <taxon>Gammaproteobacteria</taxon>
        <taxon>Cellvibrionales</taxon>
        <taxon>Cellvibrionaceae</taxon>
        <taxon>Cellvibrio</taxon>
    </lineage>
</organism>
<dbReference type="NCBIfam" id="TIGR03696">
    <property type="entry name" value="Rhs_assc_core"/>
    <property type="match status" value="1"/>
</dbReference>
<evidence type="ECO:0000313" key="2">
    <source>
        <dbReference type="EMBL" id="ACE86082.1"/>
    </source>
</evidence>
<dbReference type="eggNOG" id="COG3209">
    <property type="taxonomic scope" value="Bacteria"/>
</dbReference>
<sequence>MVLANYTQPITQRGYTGHEMLDDSGLIHMNGRIFDSRLSRFMQADPFIQAVSDTQSYNRYSYVRNNPLSATDPSGYFWNFVAAAVISYAVGDYAKRNNIGWLAQLASVAGCVTGNAAICAGAAFGSTYGATGNLGLAFVVGVTAGAMSGMPVGNAVEKAARLVAGAVLGGASSMISGGEFGHGFISAGLGTFAGGRFGNGPGGFVVATVVGGTISEMTGGKFRNGAASAAFAFAMQWGMSKYEAGGIASSNQADANGTVKEPNGKEGVETFEAAQKELIRQKKSFASKAKYKDGYMVAYFDENGNLVEPREFTADDWAEAIDHAKKTGKFIVNGLYNSRTESITIYRSATHESIKTYKSPLKFNVKGEYSNLESAINVIAHEVNHYQYPKAEHSYAYEAGHQAVLNYRKYKNGQ</sequence>
<gene>
    <name evidence="2" type="ordered locus">CJA_2092</name>
</gene>
<dbReference type="STRING" id="498211.CJA_2092"/>
<reference evidence="2 3" key="1">
    <citation type="journal article" date="2008" name="J. Bacteriol.">
        <title>Insights into plant cell wall degradation from the genome sequence of the soil bacterium Cellvibrio japonicus.</title>
        <authorList>
            <person name="Deboy R.T."/>
            <person name="Mongodin E.F."/>
            <person name="Fouts D.E."/>
            <person name="Tailford L.E."/>
            <person name="Khouri H."/>
            <person name="Emerson J.B."/>
            <person name="Mohamoud Y."/>
            <person name="Watkins K."/>
            <person name="Henrissat B."/>
            <person name="Gilbert H.J."/>
            <person name="Nelson K.E."/>
        </authorList>
    </citation>
    <scope>NUCLEOTIDE SEQUENCE [LARGE SCALE GENOMIC DNA]</scope>
    <source>
        <strain evidence="2 3">Ueda107</strain>
    </source>
</reference>
<dbReference type="KEGG" id="cja:CJA_2092"/>
<evidence type="ECO:0008006" key="4">
    <source>
        <dbReference type="Google" id="ProtNLM"/>
    </source>
</evidence>
<dbReference type="HOGENOM" id="CLU_663412_0_0_6"/>
<proteinExistence type="predicted"/>
<dbReference type="InterPro" id="IPR022385">
    <property type="entry name" value="Rhs_assc_core"/>
</dbReference>
<name>B3PIF2_CELJU</name>
<accession>B3PIF2</accession>
<dbReference type="Proteomes" id="UP000001036">
    <property type="component" value="Chromosome"/>
</dbReference>
<keyword evidence="1" id="KW-0812">Transmembrane</keyword>
<feature type="transmembrane region" description="Helical" evidence="1">
    <location>
        <begin position="130"/>
        <end position="152"/>
    </location>
</feature>
<evidence type="ECO:0000256" key="1">
    <source>
        <dbReference type="SAM" id="Phobius"/>
    </source>
</evidence>
<keyword evidence="1" id="KW-0472">Membrane</keyword>